<feature type="region of interest" description="Disordered" evidence="1">
    <location>
        <begin position="1"/>
        <end position="23"/>
    </location>
</feature>
<evidence type="ECO:0000313" key="2">
    <source>
        <dbReference type="EMBL" id="CEK53113.1"/>
    </source>
</evidence>
<protein>
    <submittedName>
        <fullName evidence="2">Uncharacterized protein</fullName>
    </submittedName>
</protein>
<organism evidence="2">
    <name type="scientific">Arion vulgaris</name>
    <dbReference type="NCBI Taxonomy" id="1028688"/>
    <lineage>
        <taxon>Eukaryota</taxon>
        <taxon>Metazoa</taxon>
        <taxon>Spiralia</taxon>
        <taxon>Lophotrochozoa</taxon>
        <taxon>Mollusca</taxon>
        <taxon>Gastropoda</taxon>
        <taxon>Heterobranchia</taxon>
        <taxon>Euthyneura</taxon>
        <taxon>Panpulmonata</taxon>
        <taxon>Eupulmonata</taxon>
        <taxon>Stylommatophora</taxon>
        <taxon>Helicina</taxon>
        <taxon>Arionoidea</taxon>
        <taxon>Arionidae</taxon>
        <taxon>Arion</taxon>
    </lineage>
</organism>
<dbReference type="AlphaFoldDB" id="A0A0B6YAI4"/>
<feature type="region of interest" description="Disordered" evidence="1">
    <location>
        <begin position="277"/>
        <end position="297"/>
    </location>
</feature>
<reference evidence="2" key="1">
    <citation type="submission" date="2014-12" db="EMBL/GenBank/DDBJ databases">
        <title>Insight into the proteome of Arion vulgaris.</title>
        <authorList>
            <person name="Aradska J."/>
            <person name="Bulat T."/>
            <person name="Smidak R."/>
            <person name="Sarate P."/>
            <person name="Gangsoo J."/>
            <person name="Sialana F."/>
            <person name="Bilban M."/>
            <person name="Lubec G."/>
        </authorList>
    </citation>
    <scope>NUCLEOTIDE SEQUENCE</scope>
    <source>
        <tissue evidence="2">Skin</tissue>
    </source>
</reference>
<sequence length="343" mass="38074">MATPNNPQQNEATKKCISSPPKPEEITYIPRIILDERRQTSLSLPSSLETSLYSGNLPKPEWGDNIYDAIDKENGRCDLDTSSGSQETSSHKPKRSSSDIGLPTGSTSYLKNVDGTNTSENYLGVFCSPRTVRRSVDSGISSREHALRHGEWLQNVDYSNNCLKVLTSASRVGSAISLNSEYTARSIGLLSNGSDSDKDFSLTESESHCSKPSQLRRFMSCTDDDVSHETCARPSQSLDDLNTKDNIGTDYELGSEIPNVIHDYSCSTTMQSEPVTMSISDGRPGSLCEPSSRETTAHNLDMLRNRNKDVSLSSNMMSYKYESHDATRDSRIRQWLQDMDSRH</sequence>
<name>A0A0B6YAI4_9EUPU</name>
<feature type="region of interest" description="Disordered" evidence="1">
    <location>
        <begin position="74"/>
        <end position="106"/>
    </location>
</feature>
<dbReference type="EMBL" id="HACG01006248">
    <property type="protein sequence ID" value="CEK53113.1"/>
    <property type="molecule type" value="Transcribed_RNA"/>
</dbReference>
<evidence type="ECO:0000256" key="1">
    <source>
        <dbReference type="SAM" id="MobiDB-lite"/>
    </source>
</evidence>
<gene>
    <name evidence="2" type="primary">ORF19122</name>
</gene>
<feature type="compositionally biased region" description="Polar residues" evidence="1">
    <location>
        <begin position="1"/>
        <end position="11"/>
    </location>
</feature>
<accession>A0A0B6YAI4</accession>
<proteinExistence type="predicted"/>